<dbReference type="PANTHER" id="PTHR33447:SF2">
    <property type="entry name" value="GLUTATHIONE GAMMA-GLUTAMYLCYSTEINYLTRANSFERASE"/>
    <property type="match status" value="1"/>
</dbReference>
<dbReference type="Pfam" id="PF05023">
    <property type="entry name" value="Phytochelatin"/>
    <property type="match status" value="1"/>
</dbReference>
<dbReference type="AlphaFoldDB" id="A0A448Z3X0"/>
<evidence type="ECO:0000313" key="7">
    <source>
        <dbReference type="EMBL" id="VEU36694.1"/>
    </source>
</evidence>
<dbReference type="GO" id="GO:0046872">
    <property type="term" value="F:metal ion binding"/>
    <property type="evidence" value="ECO:0007669"/>
    <property type="project" value="UniProtKB-KW"/>
</dbReference>
<accession>A0A448Z3X0</accession>
<evidence type="ECO:0000256" key="1">
    <source>
        <dbReference type="ARBA" id="ARBA00012468"/>
    </source>
</evidence>
<dbReference type="Gene3D" id="3.90.70.30">
    <property type="entry name" value="Phytochelatin synthase, N-terminal domain"/>
    <property type="match status" value="1"/>
</dbReference>
<evidence type="ECO:0000313" key="8">
    <source>
        <dbReference type="Proteomes" id="UP000291116"/>
    </source>
</evidence>
<dbReference type="GO" id="GO:0010273">
    <property type="term" value="P:detoxification of copper ion"/>
    <property type="evidence" value="ECO:0007669"/>
    <property type="project" value="TreeGrafter"/>
</dbReference>
<reference evidence="7 8" key="1">
    <citation type="submission" date="2019-01" db="EMBL/GenBank/DDBJ databases">
        <authorList>
            <person name="Ferrante I. M."/>
        </authorList>
    </citation>
    <scope>NUCLEOTIDE SEQUENCE [LARGE SCALE GENOMIC DNA]</scope>
    <source>
        <strain evidence="7 8">B856</strain>
    </source>
</reference>
<evidence type="ECO:0000256" key="3">
    <source>
        <dbReference type="ARBA" id="ARBA00022679"/>
    </source>
</evidence>
<dbReference type="GO" id="GO:0046938">
    <property type="term" value="P:phytochelatin biosynthetic process"/>
    <property type="evidence" value="ECO:0007669"/>
    <property type="project" value="InterPro"/>
</dbReference>
<evidence type="ECO:0000256" key="5">
    <source>
        <dbReference type="SAM" id="MobiDB-lite"/>
    </source>
</evidence>
<feature type="domain" description="Peptidase C83" evidence="6">
    <location>
        <begin position="1"/>
        <end position="178"/>
    </location>
</feature>
<dbReference type="GO" id="GO:0098849">
    <property type="term" value="P:cellular detoxification of cadmium ion"/>
    <property type="evidence" value="ECO:0007669"/>
    <property type="project" value="TreeGrafter"/>
</dbReference>
<gene>
    <name evidence="7" type="ORF">PSNMU_V1.4_AUG-EV-PASAV3_0034620</name>
</gene>
<keyword evidence="4" id="KW-0479">Metal-binding</keyword>
<sequence length="397" mass="45487">MTLNALAVDPGQQWKGVWRWYTESMLNCCVDLEEIKKDGITLRDFQCLAHCQGLSVESRYCDETFSLNEFRRVVERACIEQSVEEEDELEHNGEDENQLLECLIVSYSRKTLGQTGDGHFSPLAAYDKESDSVLILDTARFKYGAHWTKLPLIYEAMKPLDKSSGKPRGYALLSFVPEHKTDNIAIDTMATTHGDNKSSGPTNTNQLSTQPASILFRSKMNQKGRRQLYKEYIKSLREETYEQGDIPYSAVRSYWCKDTHGPISVWEIIVPTRLHNEKEKELLRQIRRLLAELKDRTMNEAIPESIEGNNDNNRRKEGCTAYDLCDNAPVRSTNHTAYVSAEETLYLIYLATLSEERRYNYIMNFESEASDIARKQIITEADMIASAIKVSDQLTSL</sequence>
<name>A0A448Z3X0_9STRA</name>
<dbReference type="InterPro" id="IPR038156">
    <property type="entry name" value="PCS_N_sf"/>
</dbReference>
<keyword evidence="8" id="KW-1185">Reference proteome</keyword>
<dbReference type="InterPro" id="IPR040409">
    <property type="entry name" value="PCS-like"/>
</dbReference>
<evidence type="ECO:0000259" key="6">
    <source>
        <dbReference type="PROSITE" id="PS51443"/>
    </source>
</evidence>
<organism evidence="7 8">
    <name type="scientific">Pseudo-nitzschia multistriata</name>
    <dbReference type="NCBI Taxonomy" id="183589"/>
    <lineage>
        <taxon>Eukaryota</taxon>
        <taxon>Sar</taxon>
        <taxon>Stramenopiles</taxon>
        <taxon>Ochrophyta</taxon>
        <taxon>Bacillariophyta</taxon>
        <taxon>Bacillariophyceae</taxon>
        <taxon>Bacillariophycidae</taxon>
        <taxon>Bacillariales</taxon>
        <taxon>Bacillariaceae</taxon>
        <taxon>Pseudo-nitzschia</taxon>
    </lineage>
</organism>
<dbReference type="InterPro" id="IPR038765">
    <property type="entry name" value="Papain-like_cys_pep_sf"/>
</dbReference>
<proteinExistence type="predicted"/>
<dbReference type="GO" id="GO:0016756">
    <property type="term" value="F:glutathione gamma-glutamylcysteinyltransferase activity"/>
    <property type="evidence" value="ECO:0007669"/>
    <property type="project" value="UniProtKB-EC"/>
</dbReference>
<protein>
    <recommendedName>
        <fullName evidence="1">glutathione gamma-glutamylcysteinyltransferase</fullName>
        <ecNumber evidence="1">2.3.2.15</ecNumber>
    </recommendedName>
</protein>
<evidence type="ECO:0000256" key="2">
    <source>
        <dbReference type="ARBA" id="ARBA00022539"/>
    </source>
</evidence>
<keyword evidence="3" id="KW-0808">Transferase</keyword>
<dbReference type="SUPFAM" id="SSF54001">
    <property type="entry name" value="Cysteine proteinases"/>
    <property type="match status" value="1"/>
</dbReference>
<dbReference type="OrthoDB" id="448954at2759"/>
<dbReference type="PANTHER" id="PTHR33447">
    <property type="entry name" value="GLUTATHIONE GAMMA-GLUTAMYLCYSTEINYLTRANSFERASE"/>
    <property type="match status" value="1"/>
</dbReference>
<dbReference type="PROSITE" id="PS51443">
    <property type="entry name" value="PCS"/>
    <property type="match status" value="1"/>
</dbReference>
<feature type="region of interest" description="Disordered" evidence="5">
    <location>
        <begin position="190"/>
        <end position="211"/>
    </location>
</feature>
<dbReference type="EMBL" id="CAACVS010000100">
    <property type="protein sequence ID" value="VEU36694.1"/>
    <property type="molecule type" value="Genomic_DNA"/>
</dbReference>
<dbReference type="InterPro" id="IPR007719">
    <property type="entry name" value="PCS_N"/>
</dbReference>
<keyword evidence="2" id="KW-0104">Cadmium</keyword>
<dbReference type="EC" id="2.3.2.15" evidence="1"/>
<dbReference type="Proteomes" id="UP000291116">
    <property type="component" value="Unassembled WGS sequence"/>
</dbReference>
<evidence type="ECO:0000256" key="4">
    <source>
        <dbReference type="ARBA" id="ARBA00022723"/>
    </source>
</evidence>